<gene>
    <name evidence="3" type="ORF">DFP79_0708</name>
</gene>
<feature type="transmembrane region" description="Helical" evidence="1">
    <location>
        <begin position="38"/>
        <end position="60"/>
    </location>
</feature>
<accession>A0A4R6MHR1</accession>
<keyword evidence="4" id="KW-1185">Reference proteome</keyword>
<keyword evidence="1" id="KW-0812">Transmembrane</keyword>
<feature type="transmembrane region" description="Helical" evidence="1">
    <location>
        <begin position="276"/>
        <end position="295"/>
    </location>
</feature>
<protein>
    <submittedName>
        <fullName evidence="3">EamA-like transporter family protein</fullName>
    </submittedName>
</protein>
<feature type="transmembrane region" description="Helical" evidence="1">
    <location>
        <begin position="66"/>
        <end position="85"/>
    </location>
</feature>
<proteinExistence type="predicted"/>
<evidence type="ECO:0000256" key="1">
    <source>
        <dbReference type="SAM" id="Phobius"/>
    </source>
</evidence>
<keyword evidence="1" id="KW-1133">Transmembrane helix</keyword>
<reference evidence="3 4" key="1">
    <citation type="submission" date="2019-03" db="EMBL/GenBank/DDBJ databases">
        <title>Genomic Encyclopedia of Type Strains, Phase III (KMG-III): the genomes of soil and plant-associated and newly described type strains.</title>
        <authorList>
            <person name="Whitman W."/>
        </authorList>
    </citation>
    <scope>NUCLEOTIDE SEQUENCE [LARGE SCALE GENOMIC DNA]</scope>
    <source>
        <strain evidence="3 4">CECT 7378</strain>
    </source>
</reference>
<feature type="domain" description="EamA" evidence="2">
    <location>
        <begin position="2"/>
        <end position="138"/>
    </location>
</feature>
<dbReference type="SUPFAM" id="SSF103481">
    <property type="entry name" value="Multidrug resistance efflux transporter EmrE"/>
    <property type="match status" value="2"/>
</dbReference>
<feature type="transmembrane region" description="Helical" evidence="1">
    <location>
        <begin position="185"/>
        <end position="206"/>
    </location>
</feature>
<dbReference type="InterPro" id="IPR037185">
    <property type="entry name" value="EmrE-like"/>
</dbReference>
<feature type="transmembrane region" description="Helical" evidence="1">
    <location>
        <begin position="153"/>
        <end position="173"/>
    </location>
</feature>
<evidence type="ECO:0000313" key="4">
    <source>
        <dbReference type="Proteomes" id="UP000294656"/>
    </source>
</evidence>
<dbReference type="Proteomes" id="UP000294656">
    <property type="component" value="Unassembled WGS sequence"/>
</dbReference>
<dbReference type="GO" id="GO:0016020">
    <property type="term" value="C:membrane"/>
    <property type="evidence" value="ECO:0007669"/>
    <property type="project" value="InterPro"/>
</dbReference>
<dbReference type="AlphaFoldDB" id="A0A4R6MHR1"/>
<name>A0A4R6MHR1_9GAMM</name>
<dbReference type="InterPro" id="IPR000620">
    <property type="entry name" value="EamA_dom"/>
</dbReference>
<dbReference type="RefSeq" id="WP_133502560.1">
    <property type="nucleotide sequence ID" value="NZ_SNXC01000009.1"/>
</dbReference>
<sequence length="296" mass="31945">MWILVTLFAAACQSMRTAHQKTLSQQQGFLHATMARSLFGLPLVTLYVVVCWWFVGVVQLPNPTEFFLYASICSIMQILATYLMLRVFQSGSFALGTLLAKTEAVLAALIGIPLLHHSLGGAAWLGIALGVLGALVMSITLSNLRHAHKDISLVAGIGSGLCFAITSVTASMASHTLDGPVITSAGVTLWYVLATQSMLLCGIQIYKTRRFLSPVTQSFTLSCKVGFLSSLGSIGWFTGFALVNPALVKTLGQIEILGTLYFSKKKFNEKVTPQQWIGGTMIFMSVILVTFGNLIN</sequence>
<dbReference type="Pfam" id="PF00892">
    <property type="entry name" value="EamA"/>
    <property type="match status" value="2"/>
</dbReference>
<organism evidence="3 4">
    <name type="scientific">Marinomonas balearica</name>
    <dbReference type="NCBI Taxonomy" id="491947"/>
    <lineage>
        <taxon>Bacteria</taxon>
        <taxon>Pseudomonadati</taxon>
        <taxon>Pseudomonadota</taxon>
        <taxon>Gammaproteobacteria</taxon>
        <taxon>Oceanospirillales</taxon>
        <taxon>Oceanospirillaceae</taxon>
        <taxon>Marinomonas</taxon>
    </lineage>
</organism>
<feature type="transmembrane region" description="Helical" evidence="1">
    <location>
        <begin position="227"/>
        <end position="247"/>
    </location>
</feature>
<evidence type="ECO:0000259" key="2">
    <source>
        <dbReference type="Pfam" id="PF00892"/>
    </source>
</evidence>
<keyword evidence="1" id="KW-0472">Membrane</keyword>
<dbReference type="EMBL" id="SNXC01000009">
    <property type="protein sequence ID" value="TDO99719.1"/>
    <property type="molecule type" value="Genomic_DNA"/>
</dbReference>
<feature type="transmembrane region" description="Helical" evidence="1">
    <location>
        <begin position="121"/>
        <end position="141"/>
    </location>
</feature>
<feature type="transmembrane region" description="Helical" evidence="1">
    <location>
        <begin position="92"/>
        <end position="115"/>
    </location>
</feature>
<evidence type="ECO:0000313" key="3">
    <source>
        <dbReference type="EMBL" id="TDO99719.1"/>
    </source>
</evidence>
<dbReference type="OrthoDB" id="6707471at2"/>
<feature type="domain" description="EamA" evidence="2">
    <location>
        <begin position="153"/>
        <end position="290"/>
    </location>
</feature>
<comment type="caution">
    <text evidence="3">The sequence shown here is derived from an EMBL/GenBank/DDBJ whole genome shotgun (WGS) entry which is preliminary data.</text>
</comment>